<feature type="transmembrane region" description="Helical" evidence="2">
    <location>
        <begin position="6"/>
        <end position="26"/>
    </location>
</feature>
<name>A0A6P5FNL9_ANACO</name>
<dbReference type="GeneID" id="109716762"/>
<evidence type="ECO:0000256" key="2">
    <source>
        <dbReference type="SAM" id="Phobius"/>
    </source>
</evidence>
<evidence type="ECO:0000313" key="4">
    <source>
        <dbReference type="RefSeq" id="XP_020097906.1"/>
    </source>
</evidence>
<evidence type="ECO:0000256" key="1">
    <source>
        <dbReference type="SAM" id="MobiDB-lite"/>
    </source>
</evidence>
<dbReference type="Proteomes" id="UP000515123">
    <property type="component" value="Linkage group 10"/>
</dbReference>
<dbReference type="AlphaFoldDB" id="A0A6P5FNL9"/>
<keyword evidence="2" id="KW-0812">Transmembrane</keyword>
<dbReference type="PANTHER" id="PTHR38396">
    <property type="entry name" value="TRANSMEMBRANE PROTEIN"/>
    <property type="match status" value="1"/>
</dbReference>
<keyword evidence="2" id="KW-1133">Transmembrane helix</keyword>
<protein>
    <submittedName>
        <fullName evidence="4">Uncharacterized protein LOC109716762</fullName>
    </submittedName>
</protein>
<gene>
    <name evidence="4" type="primary">LOC109716762</name>
</gene>
<organism evidence="3 4">
    <name type="scientific">Ananas comosus</name>
    <name type="common">Pineapple</name>
    <name type="synonym">Ananas ananas</name>
    <dbReference type="NCBI Taxonomy" id="4615"/>
    <lineage>
        <taxon>Eukaryota</taxon>
        <taxon>Viridiplantae</taxon>
        <taxon>Streptophyta</taxon>
        <taxon>Embryophyta</taxon>
        <taxon>Tracheophyta</taxon>
        <taxon>Spermatophyta</taxon>
        <taxon>Magnoliopsida</taxon>
        <taxon>Liliopsida</taxon>
        <taxon>Poales</taxon>
        <taxon>Bromeliaceae</taxon>
        <taxon>Bromelioideae</taxon>
        <taxon>Ananas</taxon>
    </lineage>
</organism>
<evidence type="ECO:0000313" key="3">
    <source>
        <dbReference type="Proteomes" id="UP000515123"/>
    </source>
</evidence>
<accession>A0A6P5FNL9</accession>
<keyword evidence="2" id="KW-0472">Membrane</keyword>
<keyword evidence="3" id="KW-1185">Reference proteome</keyword>
<sequence length="148" mass="17203">MPPRAYVLIFFFWVLLTIITPTLIYWSSCTKPYLGSQGEKIVDTRSRRVMSSMENNNKLKITTTLNTTSSTPSRSPSPAPSPSPMRWNDTMRIKHNGELRTKSLTYLAAIWWVVWTERNNIIFRDTRLNAARAFERVTYLIKDWADAL</sequence>
<proteinExistence type="predicted"/>
<reference evidence="4" key="2">
    <citation type="submission" date="2025-08" db="UniProtKB">
        <authorList>
            <consortium name="RefSeq"/>
        </authorList>
    </citation>
    <scope>IDENTIFICATION</scope>
    <source>
        <tissue evidence="4">Leaf</tissue>
    </source>
</reference>
<feature type="compositionally biased region" description="Low complexity" evidence="1">
    <location>
        <begin position="65"/>
        <end position="74"/>
    </location>
</feature>
<feature type="region of interest" description="Disordered" evidence="1">
    <location>
        <begin position="65"/>
        <end position="87"/>
    </location>
</feature>
<dbReference type="OrthoDB" id="1304015at2759"/>
<reference evidence="3" key="1">
    <citation type="journal article" date="2015" name="Nat. Genet.">
        <title>The pineapple genome and the evolution of CAM photosynthesis.</title>
        <authorList>
            <person name="Ming R."/>
            <person name="VanBuren R."/>
            <person name="Wai C.M."/>
            <person name="Tang H."/>
            <person name="Schatz M.C."/>
            <person name="Bowers J.E."/>
            <person name="Lyons E."/>
            <person name="Wang M.L."/>
            <person name="Chen J."/>
            <person name="Biggers E."/>
            <person name="Zhang J."/>
            <person name="Huang L."/>
            <person name="Zhang L."/>
            <person name="Miao W."/>
            <person name="Zhang J."/>
            <person name="Ye Z."/>
            <person name="Miao C."/>
            <person name="Lin Z."/>
            <person name="Wang H."/>
            <person name="Zhou H."/>
            <person name="Yim W.C."/>
            <person name="Priest H.D."/>
            <person name="Zheng C."/>
            <person name="Woodhouse M."/>
            <person name="Edger P.P."/>
            <person name="Guyot R."/>
            <person name="Guo H.B."/>
            <person name="Guo H."/>
            <person name="Zheng G."/>
            <person name="Singh R."/>
            <person name="Sharma A."/>
            <person name="Min X."/>
            <person name="Zheng Y."/>
            <person name="Lee H."/>
            <person name="Gurtowski J."/>
            <person name="Sedlazeck F.J."/>
            <person name="Harkess A."/>
            <person name="McKain M.R."/>
            <person name="Liao Z."/>
            <person name="Fang J."/>
            <person name="Liu J."/>
            <person name="Zhang X."/>
            <person name="Zhang Q."/>
            <person name="Hu W."/>
            <person name="Qin Y."/>
            <person name="Wang K."/>
            <person name="Chen L.Y."/>
            <person name="Shirley N."/>
            <person name="Lin Y.R."/>
            <person name="Liu L.Y."/>
            <person name="Hernandez A.G."/>
            <person name="Wright C.L."/>
            <person name="Bulone V."/>
            <person name="Tuskan G.A."/>
            <person name="Heath K."/>
            <person name="Zee F."/>
            <person name="Moore P.H."/>
            <person name="Sunkar R."/>
            <person name="Leebens-Mack J.H."/>
            <person name="Mockler T."/>
            <person name="Bennetzen J.L."/>
            <person name="Freeling M."/>
            <person name="Sankoff D."/>
            <person name="Paterson A.H."/>
            <person name="Zhu X."/>
            <person name="Yang X."/>
            <person name="Smith J.A."/>
            <person name="Cushman J.C."/>
            <person name="Paull R.E."/>
            <person name="Yu Q."/>
        </authorList>
    </citation>
    <scope>NUCLEOTIDE SEQUENCE [LARGE SCALE GENOMIC DNA]</scope>
    <source>
        <strain evidence="3">cv. F153</strain>
    </source>
</reference>
<dbReference type="PANTHER" id="PTHR38396:SF1">
    <property type="entry name" value="TRANSMEMBRANE PROTEIN"/>
    <property type="match status" value="1"/>
</dbReference>
<dbReference type="RefSeq" id="XP_020097906.1">
    <property type="nucleotide sequence ID" value="XM_020242317.1"/>
</dbReference>